<organism evidence="2 3">
    <name type="scientific">Nonomuraea guangzhouensis</name>
    <dbReference type="NCBI Taxonomy" id="1291555"/>
    <lineage>
        <taxon>Bacteria</taxon>
        <taxon>Bacillati</taxon>
        <taxon>Actinomycetota</taxon>
        <taxon>Actinomycetes</taxon>
        <taxon>Streptosporangiales</taxon>
        <taxon>Streptosporangiaceae</taxon>
        <taxon>Nonomuraea</taxon>
    </lineage>
</organism>
<feature type="transmembrane region" description="Helical" evidence="1">
    <location>
        <begin position="387"/>
        <end position="407"/>
    </location>
</feature>
<keyword evidence="3" id="KW-1185">Reference proteome</keyword>
<keyword evidence="1" id="KW-1133">Transmembrane helix</keyword>
<dbReference type="SUPFAM" id="SSF53822">
    <property type="entry name" value="Periplasmic binding protein-like I"/>
    <property type="match status" value="1"/>
</dbReference>
<dbReference type="EMBL" id="JBHUCM010000010">
    <property type="protein sequence ID" value="MFD1537372.1"/>
    <property type="molecule type" value="Genomic_DNA"/>
</dbReference>
<gene>
    <name evidence="2" type="ORF">ACFSJ0_10025</name>
</gene>
<keyword evidence="1" id="KW-0472">Membrane</keyword>
<dbReference type="RefSeq" id="WP_378620498.1">
    <property type="nucleotide sequence ID" value="NZ_JBHUCM010000010.1"/>
</dbReference>
<protein>
    <recommendedName>
        <fullName evidence="4">ABC-type branched-chain amino acid transport system, substrate-binding protein</fullName>
    </recommendedName>
</protein>
<reference evidence="3" key="1">
    <citation type="journal article" date="2019" name="Int. J. Syst. Evol. Microbiol.">
        <title>The Global Catalogue of Microorganisms (GCM) 10K type strain sequencing project: providing services to taxonomists for standard genome sequencing and annotation.</title>
        <authorList>
            <consortium name="The Broad Institute Genomics Platform"/>
            <consortium name="The Broad Institute Genome Sequencing Center for Infectious Disease"/>
            <person name="Wu L."/>
            <person name="Ma J."/>
        </authorList>
    </citation>
    <scope>NUCLEOTIDE SEQUENCE [LARGE SCALE GENOMIC DNA]</scope>
    <source>
        <strain evidence="3">CGMCC 1.15399</strain>
    </source>
</reference>
<evidence type="ECO:0000256" key="1">
    <source>
        <dbReference type="SAM" id="Phobius"/>
    </source>
</evidence>
<dbReference type="Proteomes" id="UP001597097">
    <property type="component" value="Unassembled WGS sequence"/>
</dbReference>
<evidence type="ECO:0000313" key="2">
    <source>
        <dbReference type="EMBL" id="MFD1537372.1"/>
    </source>
</evidence>
<dbReference type="InterPro" id="IPR028082">
    <property type="entry name" value="Peripla_BP_I"/>
</dbReference>
<proteinExistence type="predicted"/>
<name>A0ABW4G3Y4_9ACTN</name>
<comment type="caution">
    <text evidence="2">The sequence shown here is derived from an EMBL/GenBank/DDBJ whole genome shotgun (WGS) entry which is preliminary data.</text>
</comment>
<dbReference type="Gene3D" id="3.40.50.2300">
    <property type="match status" value="2"/>
</dbReference>
<sequence>MADLRSVVEGLIRRPAFWRADPPLPTVYVTGPEALTAALTLAKPFVGCVPYAHVKEGAHKSIQTLVEELAGEQQGELGNPVSGSLLPPPRFPLAQFVLWARKQRYLPSPGGDPKDPGSWLPAPRTHEGYRMFKKRLKEWRRSNRDTDRGRRTSADFLARAVTTWVPVGTLAVWWFNGPADLVGLLPWALGLLVAALGTAGQAFFSIRGTLFTGWFRKQPYIPRDRFDPLAKYALLLANAEGADDDADIERDDTDIERLLVHALMRDLREAYKKWIIPWPSWGRGQYALLVIEVVNPAGVNARFLRLVEETTRKTGLLPPMVVLAAVPSVPPVPPTESKGLGELAEAVGRWRPVARSRVPDLRIHVHATDVPAAGEYQPVLPRRKRALGYWTAIGLLLVFPFALVFWVQRDSTAHCGGLEWAERIGPECVGVVNATGDTPDGLLADDAKELVKKIDANNAYAIGSGRYVSVVVFGEFSITKTEANDTRLSSAVSELEAVEEQQRTASTTPRLRVLIANAGDNFRHGRRAAQLITALAGQDQHVMGVIGLPRSVEGVSQAIEELHLAKIPMVSSTATADRLGYVGDSADGKDPGQPSPYYFQVGPTNFREATLGARFARRMLLPHVDKPVAAIVRDESTTDQYTKNLADDFVTALKDQGITVKEPKDYTVDSGGVQEAAVGACGLKPDVFLYAGRAAEFLAFLTSLEGSGCKDAKVIAGDDVVRAMTDHGGEIGHMKRMEVYYLALAHRSVWKQSPARQTAFVSSLLVGAHAKSSEDSLILTFDAANVLYQAASTAYRAGAQEGGGLPSRGDILYRLTRRVWSGSSGKIDFGTADLHTPVDKALSIMKVDVDQAGHPKPVVRCGSLDVGEAPPKNAVCAALPDTVDSQPSTK</sequence>
<evidence type="ECO:0008006" key="4">
    <source>
        <dbReference type="Google" id="ProtNLM"/>
    </source>
</evidence>
<accession>A0ABW4G3Y4</accession>
<feature type="transmembrane region" description="Helical" evidence="1">
    <location>
        <begin position="156"/>
        <end position="175"/>
    </location>
</feature>
<evidence type="ECO:0000313" key="3">
    <source>
        <dbReference type="Proteomes" id="UP001597097"/>
    </source>
</evidence>
<keyword evidence="1" id="KW-0812">Transmembrane</keyword>
<feature type="transmembrane region" description="Helical" evidence="1">
    <location>
        <begin position="187"/>
        <end position="215"/>
    </location>
</feature>